<accession>A0AAV4Q4P4</accession>
<dbReference type="EMBL" id="BPLR01005692">
    <property type="protein sequence ID" value="GIY04267.1"/>
    <property type="molecule type" value="Genomic_DNA"/>
</dbReference>
<proteinExistence type="predicted"/>
<protein>
    <submittedName>
        <fullName evidence="1">Uncharacterized protein</fullName>
    </submittedName>
</protein>
<name>A0AAV4Q4P4_CAEEX</name>
<evidence type="ECO:0000313" key="2">
    <source>
        <dbReference type="Proteomes" id="UP001054945"/>
    </source>
</evidence>
<dbReference type="AlphaFoldDB" id="A0AAV4Q4P4"/>
<evidence type="ECO:0000313" key="1">
    <source>
        <dbReference type="EMBL" id="GIY04267.1"/>
    </source>
</evidence>
<keyword evidence="2" id="KW-1185">Reference proteome</keyword>
<reference evidence="1 2" key="1">
    <citation type="submission" date="2021-06" db="EMBL/GenBank/DDBJ databases">
        <title>Caerostris extrusa draft genome.</title>
        <authorList>
            <person name="Kono N."/>
            <person name="Arakawa K."/>
        </authorList>
    </citation>
    <scope>NUCLEOTIDE SEQUENCE [LARGE SCALE GENOMIC DNA]</scope>
</reference>
<organism evidence="1 2">
    <name type="scientific">Caerostris extrusa</name>
    <name type="common">Bark spider</name>
    <name type="synonym">Caerostris bankana</name>
    <dbReference type="NCBI Taxonomy" id="172846"/>
    <lineage>
        <taxon>Eukaryota</taxon>
        <taxon>Metazoa</taxon>
        <taxon>Ecdysozoa</taxon>
        <taxon>Arthropoda</taxon>
        <taxon>Chelicerata</taxon>
        <taxon>Arachnida</taxon>
        <taxon>Araneae</taxon>
        <taxon>Araneomorphae</taxon>
        <taxon>Entelegynae</taxon>
        <taxon>Araneoidea</taxon>
        <taxon>Araneidae</taxon>
        <taxon>Caerostris</taxon>
    </lineage>
</organism>
<comment type="caution">
    <text evidence="1">The sequence shown here is derived from an EMBL/GenBank/DDBJ whole genome shotgun (WGS) entry which is preliminary data.</text>
</comment>
<gene>
    <name evidence="1" type="ORF">CEXT_705441</name>
</gene>
<sequence>MRIVNKYKSTKSKMVTSNKARQQVHAVFTNLTNVVVGYHCLILYGSCSGTWIDQLQKMDGVVGDSDKRNLFYCCIDENEV</sequence>
<dbReference type="Proteomes" id="UP001054945">
    <property type="component" value="Unassembled WGS sequence"/>
</dbReference>